<reference evidence="2 3" key="1">
    <citation type="submission" date="2022-09" db="EMBL/GenBank/DDBJ databases">
        <title>Xylan utilization by haloarchaea-nanohaloarchaea associations.</title>
        <authorList>
            <person name="Yakimov M."/>
        </authorList>
    </citation>
    <scope>NUCLEOTIDE SEQUENCE [LARGE SCALE GENOMIC DNA]</scope>
    <source>
        <strain evidence="2 3">SVXNc</strain>
    </source>
</reference>
<organism evidence="2 3">
    <name type="scientific">Candidatus Nanohalococcus occultus</name>
    <dbReference type="NCBI Taxonomy" id="2978047"/>
    <lineage>
        <taxon>Archaea</taxon>
        <taxon>Candidatus Nanohalarchaeota</taxon>
        <taxon>Candidatus Nanohalarchaeota incertae sedis</taxon>
        <taxon>Candidatus Nanohalococcus</taxon>
    </lineage>
</organism>
<keyword evidence="3" id="KW-1185">Reference proteome</keyword>
<dbReference type="Pfam" id="PF20068">
    <property type="entry name" value="Amphi-Trp"/>
    <property type="match status" value="1"/>
</dbReference>
<gene>
    <name evidence="2" type="ORF">SVXNc_0741</name>
</gene>
<dbReference type="Proteomes" id="UP001218034">
    <property type="component" value="Chromosome"/>
</dbReference>
<dbReference type="EMBL" id="CP104395">
    <property type="protein sequence ID" value="WEL19753.1"/>
    <property type="molecule type" value="Genomic_DNA"/>
</dbReference>
<evidence type="ECO:0000313" key="2">
    <source>
        <dbReference type="EMBL" id="WEL19753.1"/>
    </source>
</evidence>
<accession>A0ABY8CEY1</accession>
<dbReference type="InterPro" id="IPR027598">
    <property type="entry name" value="Amphi-Trp_dom"/>
</dbReference>
<evidence type="ECO:0000259" key="1">
    <source>
        <dbReference type="Pfam" id="PF20068"/>
    </source>
</evidence>
<evidence type="ECO:0000313" key="3">
    <source>
        <dbReference type="Proteomes" id="UP001218034"/>
    </source>
</evidence>
<name>A0ABY8CEY1_9ARCH</name>
<sequence length="91" mass="10512">MTKEEVDLDFTFSNGELANFLENFASKIREGDVGLSFQGREEVEISPTEDNRVELEFTESDRQKKLELEITLREEIETTEEGRPKISVEIV</sequence>
<feature type="domain" description="Amphi-Trp" evidence="1">
    <location>
        <begin position="10"/>
        <end position="83"/>
    </location>
</feature>
<proteinExistence type="predicted"/>
<dbReference type="RefSeq" id="WP_347721585.1">
    <property type="nucleotide sequence ID" value="NZ_CP104395.1"/>
</dbReference>
<protein>
    <recommendedName>
        <fullName evidence="1">Amphi-Trp domain-containing protein</fullName>
    </recommendedName>
</protein>
<dbReference type="NCBIfam" id="TIGR04354">
    <property type="entry name" value="amphi-Trp"/>
    <property type="match status" value="1"/>
</dbReference>
<dbReference type="GeneID" id="90590178"/>